<dbReference type="SUPFAM" id="SSF103515">
    <property type="entry name" value="Autotransporter"/>
    <property type="match status" value="1"/>
</dbReference>
<name>A0A1H1FZS0_9PSED</name>
<evidence type="ECO:0000313" key="2">
    <source>
        <dbReference type="Proteomes" id="UP000199570"/>
    </source>
</evidence>
<protein>
    <recommendedName>
        <fullName evidence="3">Outer membrane protein beta-barrel domain-containing protein</fullName>
    </recommendedName>
</protein>
<gene>
    <name evidence="1" type="ORF">SAMN04490195_3001</name>
</gene>
<dbReference type="AlphaFoldDB" id="A0A1H1FZS0"/>
<dbReference type="OrthoDB" id="6995667at2"/>
<organism evidence="1 2">
    <name type="scientific">Pseudomonas moorei</name>
    <dbReference type="NCBI Taxonomy" id="395599"/>
    <lineage>
        <taxon>Bacteria</taxon>
        <taxon>Pseudomonadati</taxon>
        <taxon>Pseudomonadota</taxon>
        <taxon>Gammaproteobacteria</taxon>
        <taxon>Pseudomonadales</taxon>
        <taxon>Pseudomonadaceae</taxon>
        <taxon>Pseudomonas</taxon>
    </lineage>
</organism>
<accession>A0A1H1FZS0</accession>
<evidence type="ECO:0000313" key="1">
    <source>
        <dbReference type="EMBL" id="SDR06420.1"/>
    </source>
</evidence>
<dbReference type="RefSeq" id="WP_090322983.1">
    <property type="nucleotide sequence ID" value="NZ_FNKJ01000003.1"/>
</dbReference>
<evidence type="ECO:0008006" key="3">
    <source>
        <dbReference type="Google" id="ProtNLM"/>
    </source>
</evidence>
<dbReference type="InterPro" id="IPR036709">
    <property type="entry name" value="Autotransporte_beta_dom_sf"/>
</dbReference>
<dbReference type="EMBL" id="FNKJ01000003">
    <property type="protein sequence ID" value="SDR06420.1"/>
    <property type="molecule type" value="Genomic_DNA"/>
</dbReference>
<sequence>MKRTILTAVVTSLLAATTPNFSSAAPPTDPIFSFGLLGSYSVLEFDGQKSSSTEHMPEGGLFLNYGNKMTAQTGFVYLAEITGQYSEKQNQKVKDGQVDLDLGWRTALDAHNFLDVLLGAGYKWNRFSPDNRKYDVDLTSRTSFAKAAAGYNHQFSTATLRLEAGVRRLISGDSQLKLHGVSSETLDLKDNTNPYVELSLLFNQQGTIPLMASLYYNRFNYDLDGRFAVTDLDKQTRDEYGIKIGVAF</sequence>
<dbReference type="Proteomes" id="UP000199570">
    <property type="component" value="Unassembled WGS sequence"/>
</dbReference>
<proteinExistence type="predicted"/>
<reference evidence="2" key="1">
    <citation type="submission" date="2016-10" db="EMBL/GenBank/DDBJ databases">
        <authorList>
            <person name="Varghese N."/>
            <person name="Submissions S."/>
        </authorList>
    </citation>
    <scope>NUCLEOTIDE SEQUENCE [LARGE SCALE GENOMIC DNA]</scope>
    <source>
        <strain evidence="2">BS3775</strain>
    </source>
</reference>
<keyword evidence="2" id="KW-1185">Reference proteome</keyword>